<comment type="caution">
    <text evidence="3">The sequence shown here is derived from an EMBL/GenBank/DDBJ whole genome shotgun (WGS) entry which is preliminary data.</text>
</comment>
<dbReference type="Gene3D" id="3.40.350.10">
    <property type="entry name" value="Creatinase/prolidase N-terminal domain"/>
    <property type="match status" value="1"/>
</dbReference>
<dbReference type="InterPro" id="IPR000994">
    <property type="entry name" value="Pept_M24"/>
</dbReference>
<dbReference type="InterPro" id="IPR050659">
    <property type="entry name" value="Peptidase_M24B"/>
</dbReference>
<keyword evidence="3" id="KW-0031">Aminopeptidase</keyword>
<sequence length="357" mass="39838">MILDRITEAREQMRKHGVDALLISSQSNVYYVSGFYAEEGVAQVLLTQTHAILMSDGRFMSDAAEQTEGFAIQRWKCDMFTDLGKLIDSLALHRVWIDGDAVSYAQAQTLKKNTSAEIIEAFKLLEGLRAVKDEEELSKIRAACRIADEAFQEILKFLRPQISEQEVCNELEYQLRKRGATTCSFEMIVASGARGALPHGVATNKVIQAGDMVTMDFGALYEHYRSDITRTVAVGEPDERLKEIYSIVKEAQQVGRQNLKAGVRSCDLEQKIRGFIEQSGYSLIHGPGHSFGLDIHEAPFISRTNKEAFQEGTVITLEPGIYVPGLGGIRIEDDFLITRDGCEALTHADRELIVLPF</sequence>
<protein>
    <submittedName>
        <fullName evidence="3">Aminopeptidase P family protein</fullName>
    </submittedName>
</protein>
<feature type="domain" description="Creatinase N-terminal" evidence="2">
    <location>
        <begin position="5"/>
        <end position="131"/>
    </location>
</feature>
<dbReference type="GO" id="GO:0004177">
    <property type="term" value="F:aminopeptidase activity"/>
    <property type="evidence" value="ECO:0007669"/>
    <property type="project" value="UniProtKB-KW"/>
</dbReference>
<evidence type="ECO:0000313" key="4">
    <source>
        <dbReference type="Proteomes" id="UP000260025"/>
    </source>
</evidence>
<feature type="domain" description="Peptidase M24" evidence="1">
    <location>
        <begin position="139"/>
        <end position="338"/>
    </location>
</feature>
<accession>A0A3E2VVG2</accession>
<dbReference type="Pfam" id="PF01321">
    <property type="entry name" value="Creatinase_N"/>
    <property type="match status" value="1"/>
</dbReference>
<organism evidence="3 4">
    <name type="scientific">Clostridium innocuum</name>
    <dbReference type="NCBI Taxonomy" id="1522"/>
    <lineage>
        <taxon>Bacteria</taxon>
        <taxon>Bacillati</taxon>
        <taxon>Bacillota</taxon>
        <taxon>Clostridia</taxon>
        <taxon>Eubacteriales</taxon>
        <taxon>Clostridiaceae</taxon>
        <taxon>Clostridium</taxon>
    </lineage>
</organism>
<dbReference type="Proteomes" id="UP000260025">
    <property type="component" value="Unassembled WGS sequence"/>
</dbReference>
<dbReference type="CDD" id="cd01092">
    <property type="entry name" value="APP-like"/>
    <property type="match status" value="1"/>
</dbReference>
<keyword evidence="3" id="KW-0378">Hydrolase</keyword>
<proteinExistence type="predicted"/>
<dbReference type="PANTHER" id="PTHR46112:SF3">
    <property type="entry name" value="AMINOPEPTIDASE YPDF"/>
    <property type="match status" value="1"/>
</dbReference>
<dbReference type="PANTHER" id="PTHR46112">
    <property type="entry name" value="AMINOPEPTIDASE"/>
    <property type="match status" value="1"/>
</dbReference>
<dbReference type="Gene3D" id="3.90.230.10">
    <property type="entry name" value="Creatinase/methionine aminopeptidase superfamily"/>
    <property type="match status" value="1"/>
</dbReference>
<evidence type="ECO:0000259" key="1">
    <source>
        <dbReference type="Pfam" id="PF00557"/>
    </source>
</evidence>
<evidence type="ECO:0000259" key="2">
    <source>
        <dbReference type="Pfam" id="PF01321"/>
    </source>
</evidence>
<dbReference type="RefSeq" id="WP_117443269.1">
    <property type="nucleotide sequence ID" value="NZ_JAJFEN010000020.1"/>
</dbReference>
<dbReference type="EMBL" id="QVEV01000015">
    <property type="protein sequence ID" value="RGC15120.1"/>
    <property type="molecule type" value="Genomic_DNA"/>
</dbReference>
<gene>
    <name evidence="3" type="ORF">DXA38_11170</name>
</gene>
<dbReference type="InterPro" id="IPR000587">
    <property type="entry name" value="Creatinase_N"/>
</dbReference>
<dbReference type="AlphaFoldDB" id="A0A3E2VVG2"/>
<dbReference type="Pfam" id="PF00557">
    <property type="entry name" value="Peptidase_M24"/>
    <property type="match status" value="1"/>
</dbReference>
<dbReference type="InterPro" id="IPR036005">
    <property type="entry name" value="Creatinase/aminopeptidase-like"/>
</dbReference>
<dbReference type="SUPFAM" id="SSF53092">
    <property type="entry name" value="Creatinase/prolidase N-terminal domain"/>
    <property type="match status" value="1"/>
</dbReference>
<keyword evidence="3" id="KW-0645">Protease</keyword>
<dbReference type="InterPro" id="IPR029149">
    <property type="entry name" value="Creatin/AminoP/Spt16_N"/>
</dbReference>
<reference evidence="3 4" key="1">
    <citation type="submission" date="2018-08" db="EMBL/GenBank/DDBJ databases">
        <title>A genome reference for cultivated species of the human gut microbiota.</title>
        <authorList>
            <person name="Zou Y."/>
            <person name="Xue W."/>
            <person name="Luo G."/>
        </authorList>
    </citation>
    <scope>NUCLEOTIDE SEQUENCE [LARGE SCALE GENOMIC DNA]</scope>
    <source>
        <strain evidence="3 4">OF01-2LB</strain>
    </source>
</reference>
<name>A0A3E2VVG2_CLOIN</name>
<dbReference type="SUPFAM" id="SSF55920">
    <property type="entry name" value="Creatinase/aminopeptidase"/>
    <property type="match status" value="1"/>
</dbReference>
<evidence type="ECO:0000313" key="3">
    <source>
        <dbReference type="EMBL" id="RGC15120.1"/>
    </source>
</evidence>
<dbReference type="OrthoDB" id="9806388at2"/>